<evidence type="ECO:0000256" key="1">
    <source>
        <dbReference type="SAM" id="MobiDB-lite"/>
    </source>
</evidence>
<dbReference type="AlphaFoldDB" id="A0AA36F9P9"/>
<feature type="region of interest" description="Disordered" evidence="1">
    <location>
        <begin position="84"/>
        <end position="118"/>
    </location>
</feature>
<feature type="compositionally biased region" description="Basic and acidic residues" evidence="1">
    <location>
        <begin position="98"/>
        <end position="118"/>
    </location>
</feature>
<proteinExistence type="predicted"/>
<gene>
    <name evidence="2" type="ORF">OCTVUL_1B031415</name>
</gene>
<organism evidence="2 3">
    <name type="scientific">Octopus vulgaris</name>
    <name type="common">Common octopus</name>
    <dbReference type="NCBI Taxonomy" id="6645"/>
    <lineage>
        <taxon>Eukaryota</taxon>
        <taxon>Metazoa</taxon>
        <taxon>Spiralia</taxon>
        <taxon>Lophotrochozoa</taxon>
        <taxon>Mollusca</taxon>
        <taxon>Cephalopoda</taxon>
        <taxon>Coleoidea</taxon>
        <taxon>Octopodiformes</taxon>
        <taxon>Octopoda</taxon>
        <taxon>Incirrata</taxon>
        <taxon>Octopodidae</taxon>
        <taxon>Octopus</taxon>
    </lineage>
</organism>
<dbReference type="EMBL" id="OX597821">
    <property type="protein sequence ID" value="CAI9727058.1"/>
    <property type="molecule type" value="Genomic_DNA"/>
</dbReference>
<reference evidence="2" key="1">
    <citation type="submission" date="2023-08" db="EMBL/GenBank/DDBJ databases">
        <authorList>
            <person name="Alioto T."/>
            <person name="Alioto T."/>
            <person name="Gomez Garrido J."/>
        </authorList>
    </citation>
    <scope>NUCLEOTIDE SEQUENCE</scope>
</reference>
<evidence type="ECO:0000313" key="2">
    <source>
        <dbReference type="EMBL" id="CAI9727058.1"/>
    </source>
</evidence>
<keyword evidence="3" id="KW-1185">Reference proteome</keyword>
<name>A0AA36F9P9_OCTVU</name>
<accession>A0AA36F9P9</accession>
<evidence type="ECO:0000313" key="3">
    <source>
        <dbReference type="Proteomes" id="UP001162480"/>
    </source>
</evidence>
<dbReference type="Proteomes" id="UP001162480">
    <property type="component" value="Chromosome 8"/>
</dbReference>
<protein>
    <submittedName>
        <fullName evidence="2">Uncharacterized protein</fullName>
    </submittedName>
</protein>
<sequence>MESFGKEDLEEMSFDIEHVAAHGAKIPGKSSSNCSVLPELPGEIVTIGSTLTWTLQHHFRSTPRNGRESRTPTLTSPEIIYSENGEEQKNCRIIPRNKTSEFPDDSSKKDKISFEIRD</sequence>